<gene>
    <name evidence="3" type="ORF">PMACD_LOCUS10309</name>
</gene>
<dbReference type="OrthoDB" id="6919900at2759"/>
<dbReference type="Proteomes" id="UP000663880">
    <property type="component" value="Unassembled WGS sequence"/>
</dbReference>
<proteinExistence type="predicted"/>
<feature type="compositionally biased region" description="Basic and acidic residues" evidence="1">
    <location>
        <begin position="1"/>
        <end position="10"/>
    </location>
</feature>
<accession>A0A821UGI2</accession>
<dbReference type="EMBL" id="CAJOBZ010000031">
    <property type="protein sequence ID" value="CAF4889301.1"/>
    <property type="molecule type" value="Genomic_DNA"/>
</dbReference>
<feature type="region of interest" description="Disordered" evidence="1">
    <location>
        <begin position="1"/>
        <end position="96"/>
    </location>
</feature>
<organism evidence="3 4">
    <name type="scientific">Pieris macdunnoughi</name>
    <dbReference type="NCBI Taxonomy" id="345717"/>
    <lineage>
        <taxon>Eukaryota</taxon>
        <taxon>Metazoa</taxon>
        <taxon>Ecdysozoa</taxon>
        <taxon>Arthropoda</taxon>
        <taxon>Hexapoda</taxon>
        <taxon>Insecta</taxon>
        <taxon>Pterygota</taxon>
        <taxon>Neoptera</taxon>
        <taxon>Endopterygota</taxon>
        <taxon>Lepidoptera</taxon>
        <taxon>Glossata</taxon>
        <taxon>Ditrysia</taxon>
        <taxon>Papilionoidea</taxon>
        <taxon>Pieridae</taxon>
        <taxon>Pierinae</taxon>
        <taxon>Pieris</taxon>
    </lineage>
</organism>
<sequence>MSSSESDKEVQNTPPKKKKYSVSYKPDWEKDDLFEGWLSKSNKGMGNKRKKYSCSRNSKSAANARQSKRRKINEEKNQRTHESPDNNDSCVDSKNNNRDNELFDALISDLEKIDEKKQNIHLEETANIEEFELEVEPQKHIIPPYQIIGRRIVDFMYFFDQIKIVANHNPGLGCSISNVEIVKEILNGLESTIHFKCTMCNKKFNVTLCNNNFPKEMTTNHAAVTGAMLIGCGWSNLNEFLSAIDLPNLGQKSYATCHNDVSKWWAVAAEASMKEAAEEEAKLAIEGGEVITGIPSITVVADACWSKRSYKRKEIVSFCCVDWSTIST</sequence>
<feature type="compositionally biased region" description="Polar residues" evidence="1">
    <location>
        <begin position="54"/>
        <end position="65"/>
    </location>
</feature>
<dbReference type="AlphaFoldDB" id="A0A821UGI2"/>
<comment type="caution">
    <text evidence="3">The sequence shown here is derived from an EMBL/GenBank/DDBJ whole genome shotgun (WGS) entry which is preliminary data.</text>
</comment>
<reference evidence="3" key="1">
    <citation type="submission" date="2021-02" db="EMBL/GenBank/DDBJ databases">
        <authorList>
            <person name="Steward A R."/>
        </authorList>
    </citation>
    <scope>NUCLEOTIDE SEQUENCE</scope>
</reference>
<protein>
    <recommendedName>
        <fullName evidence="2">Mutator-like transposase domain-containing protein</fullName>
    </recommendedName>
</protein>
<evidence type="ECO:0000259" key="2">
    <source>
        <dbReference type="Pfam" id="PF20700"/>
    </source>
</evidence>
<evidence type="ECO:0000256" key="1">
    <source>
        <dbReference type="SAM" id="MobiDB-lite"/>
    </source>
</evidence>
<dbReference type="Pfam" id="PF20700">
    <property type="entry name" value="Mutator"/>
    <property type="match status" value="1"/>
</dbReference>
<feature type="domain" description="Mutator-like transposase" evidence="2">
    <location>
        <begin position="149"/>
        <end position="312"/>
    </location>
</feature>
<name>A0A821UGI2_9NEOP</name>
<evidence type="ECO:0000313" key="3">
    <source>
        <dbReference type="EMBL" id="CAF4889301.1"/>
    </source>
</evidence>
<evidence type="ECO:0000313" key="4">
    <source>
        <dbReference type="Proteomes" id="UP000663880"/>
    </source>
</evidence>
<feature type="compositionally biased region" description="Basic and acidic residues" evidence="1">
    <location>
        <begin position="72"/>
        <end position="84"/>
    </location>
</feature>
<dbReference type="InterPro" id="IPR049012">
    <property type="entry name" value="Mutator_transp_dom"/>
</dbReference>
<keyword evidence="4" id="KW-1185">Reference proteome</keyword>